<reference evidence="1 2" key="2">
    <citation type="submission" date="2018-11" db="EMBL/GenBank/DDBJ databases">
        <authorList>
            <consortium name="Pathogen Informatics"/>
        </authorList>
    </citation>
    <scope>NUCLEOTIDE SEQUENCE [LARGE SCALE GENOMIC DNA]</scope>
</reference>
<dbReference type="EMBL" id="UZAG01004232">
    <property type="protein sequence ID" value="VDO16562.1"/>
    <property type="molecule type" value="Genomic_DNA"/>
</dbReference>
<proteinExistence type="predicted"/>
<keyword evidence="2" id="KW-1185">Reference proteome</keyword>
<evidence type="ECO:0000313" key="1">
    <source>
        <dbReference type="EMBL" id="VDO16562.1"/>
    </source>
</evidence>
<dbReference type="AlphaFoldDB" id="A0A0R3QF94"/>
<sequence length="184" mass="20477">MEAIFSKSLDVPTKYEYVEVDDLTGKVDPEAVAPLNVLGQQGYCKLDLTFDGKTVLSRESPTSARCTFELQPTRSLVFREFVGQLNDQGQRGYKFAYNTSTFTSTGAKYATIFVRDESQKTTFRYEIEASTLAGLGTQQATEEYLAVLNRHGAAGARWVTDFSEDGKSFRVFMTAYDCSGLLCN</sequence>
<protein>
    <submittedName>
        <fullName evidence="3">DUF3124 domain-containing protein</fullName>
    </submittedName>
</protein>
<organism evidence="3">
    <name type="scientific">Brugia timori</name>
    <dbReference type="NCBI Taxonomy" id="42155"/>
    <lineage>
        <taxon>Eukaryota</taxon>
        <taxon>Metazoa</taxon>
        <taxon>Ecdysozoa</taxon>
        <taxon>Nematoda</taxon>
        <taxon>Chromadorea</taxon>
        <taxon>Rhabditida</taxon>
        <taxon>Spirurina</taxon>
        <taxon>Spiruromorpha</taxon>
        <taxon>Filarioidea</taxon>
        <taxon>Onchocercidae</taxon>
        <taxon>Brugia</taxon>
    </lineage>
</organism>
<accession>A0A0R3QF94</accession>
<evidence type="ECO:0000313" key="3">
    <source>
        <dbReference type="WBParaSite" id="BTMF_0000503801-mRNA-1"/>
    </source>
</evidence>
<gene>
    <name evidence="1" type="ORF">BTMF_LOCUS4326</name>
</gene>
<reference evidence="3" key="1">
    <citation type="submission" date="2017-02" db="UniProtKB">
        <authorList>
            <consortium name="WormBaseParasite"/>
        </authorList>
    </citation>
    <scope>IDENTIFICATION</scope>
</reference>
<evidence type="ECO:0000313" key="2">
    <source>
        <dbReference type="Proteomes" id="UP000280834"/>
    </source>
</evidence>
<dbReference type="WBParaSite" id="BTMF_0000503801-mRNA-1">
    <property type="protein sequence ID" value="BTMF_0000503801-mRNA-1"/>
    <property type="gene ID" value="BTMF_0000503801"/>
</dbReference>
<dbReference type="Proteomes" id="UP000280834">
    <property type="component" value="Unassembled WGS sequence"/>
</dbReference>
<name>A0A0R3QF94_9BILA</name>